<gene>
    <name evidence="3" type="ORF">E6W39_20315</name>
</gene>
<keyword evidence="4" id="KW-1185">Reference proteome</keyword>
<keyword evidence="2" id="KW-1133">Transmembrane helix</keyword>
<proteinExistence type="predicted"/>
<accession>A0A540W581</accession>
<evidence type="ECO:0000313" key="3">
    <source>
        <dbReference type="EMBL" id="TQF04143.1"/>
    </source>
</evidence>
<dbReference type="AlphaFoldDB" id="A0A540W581"/>
<dbReference type="OrthoDB" id="3870190at2"/>
<organism evidence="3 4">
    <name type="scientific">Kitasatospora acidiphila</name>
    <dbReference type="NCBI Taxonomy" id="2567942"/>
    <lineage>
        <taxon>Bacteria</taxon>
        <taxon>Bacillati</taxon>
        <taxon>Actinomycetota</taxon>
        <taxon>Actinomycetes</taxon>
        <taxon>Kitasatosporales</taxon>
        <taxon>Streptomycetaceae</taxon>
        <taxon>Kitasatospora</taxon>
    </lineage>
</organism>
<keyword evidence="2" id="KW-0812">Transmembrane</keyword>
<protein>
    <submittedName>
        <fullName evidence="3">Uncharacterized protein</fullName>
    </submittedName>
</protein>
<keyword evidence="2" id="KW-0472">Membrane</keyword>
<feature type="transmembrane region" description="Helical" evidence="2">
    <location>
        <begin position="25"/>
        <end position="48"/>
    </location>
</feature>
<comment type="caution">
    <text evidence="3">The sequence shown here is derived from an EMBL/GenBank/DDBJ whole genome shotgun (WGS) entry which is preliminary data.</text>
</comment>
<dbReference type="Proteomes" id="UP000319103">
    <property type="component" value="Unassembled WGS sequence"/>
</dbReference>
<dbReference type="RefSeq" id="WP_141634731.1">
    <property type="nucleotide sequence ID" value="NZ_VIGB01000003.1"/>
</dbReference>
<dbReference type="EMBL" id="VIGB01000003">
    <property type="protein sequence ID" value="TQF04143.1"/>
    <property type="molecule type" value="Genomic_DNA"/>
</dbReference>
<name>A0A540W581_9ACTN</name>
<evidence type="ECO:0000256" key="2">
    <source>
        <dbReference type="SAM" id="Phobius"/>
    </source>
</evidence>
<feature type="compositionally biased region" description="Low complexity" evidence="1">
    <location>
        <begin position="71"/>
        <end position="82"/>
    </location>
</feature>
<evidence type="ECO:0000256" key="1">
    <source>
        <dbReference type="SAM" id="MobiDB-lite"/>
    </source>
</evidence>
<reference evidence="3 4" key="1">
    <citation type="submission" date="2019-06" db="EMBL/GenBank/DDBJ databases">
        <title>Description of Kitasatospora acidophila sp. nov. isolated from pine grove soil, and reclassification of Streptomyces novaecaesareae to Kitasatospora novaeceasareae comb. nov.</title>
        <authorList>
            <person name="Kim M.J."/>
        </authorList>
    </citation>
    <scope>NUCLEOTIDE SEQUENCE [LARGE SCALE GENOMIC DNA]</scope>
    <source>
        <strain evidence="3 4">MMS16-CNU292</strain>
    </source>
</reference>
<evidence type="ECO:0000313" key="4">
    <source>
        <dbReference type="Proteomes" id="UP000319103"/>
    </source>
</evidence>
<feature type="region of interest" description="Disordered" evidence="1">
    <location>
        <begin position="71"/>
        <end position="97"/>
    </location>
</feature>
<sequence>MSTPDEGVAAAGGAEAAPRRVPRGVAVALATLGLLAVTAASATVTVAVGRPDHPHRAAVAAVAAVAAATTGPSTGAATSGGPTPLPVPVPLPSITLAPEPGSTLHGTVDGGTHGGDLRYFLLPVPDGAEPYGSPDGTALTVDDLAAQYAQSTGIKSVLDSYGYQEAVSRRYRTADGKAEVESRLMRFATQGNAQGFANGASFANGSPIDVPGDSTAKGYVFKPDQQAFTGRLVGVSTVGDVEYEVTVDVKGDPDQGLLADAMKRQRDRLSHGG</sequence>